<dbReference type="SUPFAM" id="SSF46689">
    <property type="entry name" value="Homeodomain-like"/>
    <property type="match status" value="1"/>
</dbReference>
<dbReference type="SMART" id="SM00342">
    <property type="entry name" value="HTH_ARAC"/>
    <property type="match status" value="1"/>
</dbReference>
<accession>A0ABW4ZD06</accession>
<dbReference type="PROSITE" id="PS01124">
    <property type="entry name" value="HTH_ARAC_FAMILY_2"/>
    <property type="match status" value="1"/>
</dbReference>
<evidence type="ECO:0000256" key="3">
    <source>
        <dbReference type="ARBA" id="ARBA00023163"/>
    </source>
</evidence>
<feature type="domain" description="HTH araC/xylS-type" evidence="4">
    <location>
        <begin position="285"/>
        <end position="384"/>
    </location>
</feature>
<dbReference type="PANTHER" id="PTHR30146:SF24">
    <property type="entry name" value="XYLOSE OPERON REGULATORY PROTEIN"/>
    <property type="match status" value="1"/>
</dbReference>
<evidence type="ECO:0000256" key="2">
    <source>
        <dbReference type="ARBA" id="ARBA00023125"/>
    </source>
</evidence>
<keyword evidence="2" id="KW-0238">DNA-binding</keyword>
<gene>
    <name evidence="5" type="ORF">ACFSW8_12715</name>
</gene>
<keyword evidence="3" id="KW-0804">Transcription</keyword>
<evidence type="ECO:0000259" key="4">
    <source>
        <dbReference type="PROSITE" id="PS01124"/>
    </source>
</evidence>
<dbReference type="Proteomes" id="UP001597389">
    <property type="component" value="Unassembled WGS sequence"/>
</dbReference>
<dbReference type="EMBL" id="JBHUJB010000051">
    <property type="protein sequence ID" value="MFD2159764.1"/>
    <property type="molecule type" value="Genomic_DNA"/>
</dbReference>
<sequence length="385" mass="42885">MQATLKRIGLRIPNWFMMQDAILLGIVEYIREHDKLWQLEVPRGSDGELPEVKIDACWDGDGLISFRYTAEEVAAFRQRGVAHVNLSSVSHAGLATVLPNNVAAGELAAQHLLNIGLVNFVYIGRSERNYSRERFSGFQRVLAREGAQVEAFDLDVNALAVGERAGYMANKLRRLLPRLATPCGVFAADDLLAANILRVAADLGINVPGQLAVIGTNSQPIFCLSTRPSLTSVQYPGREIGYKAAEKLDNLLSGKEEEVESVVPVRLVDARESTNTLAYSDERLKKALKFIQVHAPSEALQVNEVCTHLAISKSSLKELMSRELGRSPKAEISRVRLEVFKRYLEETDMSVKEISYAMGFPAAEEASRFFRRMCEMTPTHYRELC</sequence>
<dbReference type="InterPro" id="IPR046335">
    <property type="entry name" value="LacI/GalR-like_sensor"/>
</dbReference>
<dbReference type="RefSeq" id="WP_377089661.1">
    <property type="nucleotide sequence ID" value="NZ_JBHSJL010000014.1"/>
</dbReference>
<dbReference type="InterPro" id="IPR028082">
    <property type="entry name" value="Peripla_BP_I"/>
</dbReference>
<dbReference type="Pfam" id="PF13377">
    <property type="entry name" value="Peripla_BP_3"/>
    <property type="match status" value="1"/>
</dbReference>
<evidence type="ECO:0000313" key="5">
    <source>
        <dbReference type="EMBL" id="MFD2159764.1"/>
    </source>
</evidence>
<dbReference type="Gene3D" id="1.10.10.60">
    <property type="entry name" value="Homeodomain-like"/>
    <property type="match status" value="1"/>
</dbReference>
<dbReference type="Gene3D" id="3.40.50.2300">
    <property type="match status" value="2"/>
</dbReference>
<dbReference type="SUPFAM" id="SSF53822">
    <property type="entry name" value="Periplasmic binding protein-like I"/>
    <property type="match status" value="1"/>
</dbReference>
<dbReference type="PANTHER" id="PTHR30146">
    <property type="entry name" value="LACI-RELATED TRANSCRIPTIONAL REPRESSOR"/>
    <property type="match status" value="1"/>
</dbReference>
<dbReference type="InterPro" id="IPR018060">
    <property type="entry name" value="HTH_AraC"/>
</dbReference>
<proteinExistence type="predicted"/>
<reference evidence="6" key="1">
    <citation type="journal article" date="2019" name="Int. J. Syst. Evol. Microbiol.">
        <title>The Global Catalogue of Microorganisms (GCM) 10K type strain sequencing project: providing services to taxonomists for standard genome sequencing and annotation.</title>
        <authorList>
            <consortium name="The Broad Institute Genomics Platform"/>
            <consortium name="The Broad Institute Genome Sequencing Center for Infectious Disease"/>
            <person name="Wu L."/>
            <person name="Ma J."/>
        </authorList>
    </citation>
    <scope>NUCLEOTIDE SEQUENCE [LARGE SCALE GENOMIC DNA]</scope>
    <source>
        <strain evidence="6">CCUG 57942</strain>
    </source>
</reference>
<protein>
    <submittedName>
        <fullName evidence="5">Substrate-binding domain-containing protein</fullName>
    </submittedName>
</protein>
<keyword evidence="1" id="KW-0805">Transcription regulation</keyword>
<keyword evidence="6" id="KW-1185">Reference proteome</keyword>
<dbReference type="Pfam" id="PF12833">
    <property type="entry name" value="HTH_18"/>
    <property type="match status" value="1"/>
</dbReference>
<name>A0ABW4ZD06_9BACT</name>
<organism evidence="5 6">
    <name type="scientific">Rubritalea tangerina</name>
    <dbReference type="NCBI Taxonomy" id="430798"/>
    <lineage>
        <taxon>Bacteria</taxon>
        <taxon>Pseudomonadati</taxon>
        <taxon>Verrucomicrobiota</taxon>
        <taxon>Verrucomicrobiia</taxon>
        <taxon>Verrucomicrobiales</taxon>
        <taxon>Rubritaleaceae</taxon>
        <taxon>Rubritalea</taxon>
    </lineage>
</organism>
<evidence type="ECO:0000313" key="6">
    <source>
        <dbReference type="Proteomes" id="UP001597389"/>
    </source>
</evidence>
<comment type="caution">
    <text evidence="5">The sequence shown here is derived from an EMBL/GenBank/DDBJ whole genome shotgun (WGS) entry which is preliminary data.</text>
</comment>
<evidence type="ECO:0000256" key="1">
    <source>
        <dbReference type="ARBA" id="ARBA00023015"/>
    </source>
</evidence>
<dbReference type="InterPro" id="IPR009057">
    <property type="entry name" value="Homeodomain-like_sf"/>
</dbReference>